<evidence type="ECO:0000256" key="2">
    <source>
        <dbReference type="ARBA" id="ARBA00035294"/>
    </source>
</evidence>
<dbReference type="PANTHER" id="PTHR21011">
    <property type="entry name" value="MITOCHONDRIAL 28S RIBOSOMAL PROTEIN S6"/>
    <property type="match status" value="1"/>
</dbReference>
<dbReference type="AlphaFoldDB" id="A0A2H0BH93"/>
<keyword evidence="3" id="KW-0687">Ribonucleoprotein</keyword>
<dbReference type="Gene3D" id="3.30.70.60">
    <property type="match status" value="1"/>
</dbReference>
<dbReference type="GO" id="GO:0005737">
    <property type="term" value="C:cytoplasm"/>
    <property type="evidence" value="ECO:0007669"/>
    <property type="project" value="UniProtKB-ARBA"/>
</dbReference>
<dbReference type="Pfam" id="PF01250">
    <property type="entry name" value="Ribosomal_S6"/>
    <property type="match status" value="1"/>
</dbReference>
<evidence type="ECO:0000256" key="3">
    <source>
        <dbReference type="HAMAP-Rule" id="MF_00360"/>
    </source>
</evidence>
<dbReference type="InterPro" id="IPR035980">
    <property type="entry name" value="Ribosomal_bS6_sf"/>
</dbReference>
<protein>
    <recommendedName>
        <fullName evidence="2 3">Small ribosomal subunit protein bS6</fullName>
    </recommendedName>
</protein>
<name>A0A2H0BH93_UNCKA</name>
<proteinExistence type="inferred from homology"/>
<keyword evidence="3" id="KW-0699">rRNA-binding</keyword>
<sequence>MCYNHSDMTKQYELLVIGDQEVEESQFIDDVSAVLLDHAAEINKKSVWGLRTLAYPIKKKNQGRYILFEFESKSPKQIEEIVKGLRIIEAILRFSVVSVKSK</sequence>
<dbReference type="EMBL" id="PCSU01000004">
    <property type="protein sequence ID" value="PIP56939.1"/>
    <property type="molecule type" value="Genomic_DNA"/>
</dbReference>
<dbReference type="GO" id="GO:0006412">
    <property type="term" value="P:translation"/>
    <property type="evidence" value="ECO:0007669"/>
    <property type="project" value="UniProtKB-UniRule"/>
</dbReference>
<dbReference type="SUPFAM" id="SSF54995">
    <property type="entry name" value="Ribosomal protein S6"/>
    <property type="match status" value="1"/>
</dbReference>
<keyword evidence="3" id="KW-0694">RNA-binding</keyword>
<dbReference type="InterPro" id="IPR014717">
    <property type="entry name" value="Transl_elong_EF1B/ribsomal_bS6"/>
</dbReference>
<comment type="caution">
    <text evidence="4">The sequence shown here is derived from an EMBL/GenBank/DDBJ whole genome shotgun (WGS) entry which is preliminary data.</text>
</comment>
<dbReference type="PANTHER" id="PTHR21011:SF1">
    <property type="entry name" value="SMALL RIBOSOMAL SUBUNIT PROTEIN BS6M"/>
    <property type="match status" value="1"/>
</dbReference>
<evidence type="ECO:0000313" key="5">
    <source>
        <dbReference type="Proteomes" id="UP000228495"/>
    </source>
</evidence>
<dbReference type="GO" id="GO:1990904">
    <property type="term" value="C:ribonucleoprotein complex"/>
    <property type="evidence" value="ECO:0007669"/>
    <property type="project" value="UniProtKB-KW"/>
</dbReference>
<accession>A0A2H0BH93</accession>
<comment type="similarity">
    <text evidence="1 3">Belongs to the bacterial ribosomal protein bS6 family.</text>
</comment>
<reference evidence="4 5" key="1">
    <citation type="submission" date="2017-09" db="EMBL/GenBank/DDBJ databases">
        <title>Depth-based differentiation of microbial function through sediment-hosted aquifers and enrichment of novel symbionts in the deep terrestrial subsurface.</title>
        <authorList>
            <person name="Probst A.J."/>
            <person name="Ladd B."/>
            <person name="Jarett J.K."/>
            <person name="Geller-Mcgrath D.E."/>
            <person name="Sieber C.M."/>
            <person name="Emerson J.B."/>
            <person name="Anantharaman K."/>
            <person name="Thomas B.C."/>
            <person name="Malmstrom R."/>
            <person name="Stieglmeier M."/>
            <person name="Klingl A."/>
            <person name="Woyke T."/>
            <person name="Ryan C.M."/>
            <person name="Banfield J.F."/>
        </authorList>
    </citation>
    <scope>NUCLEOTIDE SEQUENCE [LARGE SCALE GENOMIC DNA]</scope>
    <source>
        <strain evidence="4">CG22_combo_CG10-13_8_21_14_all_39_12</strain>
    </source>
</reference>
<dbReference type="Proteomes" id="UP000228495">
    <property type="component" value="Unassembled WGS sequence"/>
</dbReference>
<keyword evidence="3 4" id="KW-0689">Ribosomal protein</keyword>
<comment type="function">
    <text evidence="3">Binds together with bS18 to 16S ribosomal RNA.</text>
</comment>
<dbReference type="CDD" id="cd00473">
    <property type="entry name" value="bS6"/>
    <property type="match status" value="1"/>
</dbReference>
<organism evidence="4 5">
    <name type="scientific">candidate division WWE3 bacterium CG22_combo_CG10-13_8_21_14_all_39_12</name>
    <dbReference type="NCBI Taxonomy" id="1975094"/>
    <lineage>
        <taxon>Bacteria</taxon>
        <taxon>Katanobacteria</taxon>
    </lineage>
</organism>
<dbReference type="InterPro" id="IPR020814">
    <property type="entry name" value="Ribosomal_S6_plastid/chlpt"/>
</dbReference>
<dbReference type="HAMAP" id="MF_00360">
    <property type="entry name" value="Ribosomal_bS6"/>
    <property type="match status" value="1"/>
</dbReference>
<evidence type="ECO:0000256" key="1">
    <source>
        <dbReference type="ARBA" id="ARBA00009512"/>
    </source>
</evidence>
<dbReference type="NCBIfam" id="TIGR00166">
    <property type="entry name" value="S6"/>
    <property type="match status" value="1"/>
</dbReference>
<dbReference type="GO" id="GO:0003735">
    <property type="term" value="F:structural constituent of ribosome"/>
    <property type="evidence" value="ECO:0007669"/>
    <property type="project" value="InterPro"/>
</dbReference>
<dbReference type="GO" id="GO:0070181">
    <property type="term" value="F:small ribosomal subunit rRNA binding"/>
    <property type="evidence" value="ECO:0007669"/>
    <property type="project" value="TreeGrafter"/>
</dbReference>
<dbReference type="GO" id="GO:0005840">
    <property type="term" value="C:ribosome"/>
    <property type="evidence" value="ECO:0007669"/>
    <property type="project" value="UniProtKB-KW"/>
</dbReference>
<evidence type="ECO:0000313" key="4">
    <source>
        <dbReference type="EMBL" id="PIP56939.1"/>
    </source>
</evidence>
<gene>
    <name evidence="3 4" type="primary">rpsF</name>
    <name evidence="4" type="ORF">COX05_00385</name>
</gene>
<dbReference type="InterPro" id="IPR000529">
    <property type="entry name" value="Ribosomal_bS6"/>
</dbReference>